<sequence length="144" mass="16294">MAPTNYLLLLLLLLLLGCATTTVKPMYVTPMVYLDTDAPGGKEILASLCEFASRLYIFHYKNSDIYRAFGPLFIVRGIKAGQRAVGHLVVQYEVTLLGFFIRPEIVKLRLIVFFTMPLNEAFLPQNVDPRTLEFNLGNPPDDHF</sequence>
<dbReference type="EMBL" id="KZ451988">
    <property type="protein sequence ID" value="PKA53949.1"/>
    <property type="molecule type" value="Genomic_DNA"/>
</dbReference>
<protein>
    <submittedName>
        <fullName evidence="2">Uncharacterized protein</fullName>
    </submittedName>
</protein>
<feature type="signal peptide" evidence="1">
    <location>
        <begin position="1"/>
        <end position="21"/>
    </location>
</feature>
<organism evidence="2 3">
    <name type="scientific">Apostasia shenzhenica</name>
    <dbReference type="NCBI Taxonomy" id="1088818"/>
    <lineage>
        <taxon>Eukaryota</taxon>
        <taxon>Viridiplantae</taxon>
        <taxon>Streptophyta</taxon>
        <taxon>Embryophyta</taxon>
        <taxon>Tracheophyta</taxon>
        <taxon>Spermatophyta</taxon>
        <taxon>Magnoliopsida</taxon>
        <taxon>Liliopsida</taxon>
        <taxon>Asparagales</taxon>
        <taxon>Orchidaceae</taxon>
        <taxon>Apostasioideae</taxon>
        <taxon>Apostasia</taxon>
    </lineage>
</organism>
<name>A0A2I0AEH0_9ASPA</name>
<dbReference type="AlphaFoldDB" id="A0A2I0AEH0"/>
<accession>A0A2I0AEH0</accession>
<gene>
    <name evidence="2" type="ORF">AXF42_Ash011429</name>
</gene>
<evidence type="ECO:0000313" key="2">
    <source>
        <dbReference type="EMBL" id="PKA53949.1"/>
    </source>
</evidence>
<feature type="chain" id="PRO_5014122172" evidence="1">
    <location>
        <begin position="22"/>
        <end position="144"/>
    </location>
</feature>
<proteinExistence type="predicted"/>
<evidence type="ECO:0000313" key="3">
    <source>
        <dbReference type="Proteomes" id="UP000236161"/>
    </source>
</evidence>
<dbReference type="Proteomes" id="UP000236161">
    <property type="component" value="Unassembled WGS sequence"/>
</dbReference>
<keyword evidence="1" id="KW-0732">Signal</keyword>
<reference evidence="2 3" key="1">
    <citation type="journal article" date="2017" name="Nature">
        <title>The Apostasia genome and the evolution of orchids.</title>
        <authorList>
            <person name="Zhang G.Q."/>
            <person name="Liu K.W."/>
            <person name="Li Z."/>
            <person name="Lohaus R."/>
            <person name="Hsiao Y.Y."/>
            <person name="Niu S.C."/>
            <person name="Wang J.Y."/>
            <person name="Lin Y.C."/>
            <person name="Xu Q."/>
            <person name="Chen L.J."/>
            <person name="Yoshida K."/>
            <person name="Fujiwara S."/>
            <person name="Wang Z.W."/>
            <person name="Zhang Y.Q."/>
            <person name="Mitsuda N."/>
            <person name="Wang M."/>
            <person name="Liu G.H."/>
            <person name="Pecoraro L."/>
            <person name="Huang H.X."/>
            <person name="Xiao X.J."/>
            <person name="Lin M."/>
            <person name="Wu X.Y."/>
            <person name="Wu W.L."/>
            <person name="Chen Y.Y."/>
            <person name="Chang S.B."/>
            <person name="Sakamoto S."/>
            <person name="Ohme-Takagi M."/>
            <person name="Yagi M."/>
            <person name="Zeng S.J."/>
            <person name="Shen C.Y."/>
            <person name="Yeh C.M."/>
            <person name="Luo Y.B."/>
            <person name="Tsai W.C."/>
            <person name="Van de Peer Y."/>
            <person name="Liu Z.J."/>
        </authorList>
    </citation>
    <scope>NUCLEOTIDE SEQUENCE [LARGE SCALE GENOMIC DNA]</scope>
    <source>
        <strain evidence="3">cv. Shenzhen</strain>
        <tissue evidence="2">Stem</tissue>
    </source>
</reference>
<keyword evidence="3" id="KW-1185">Reference proteome</keyword>
<evidence type="ECO:0000256" key="1">
    <source>
        <dbReference type="SAM" id="SignalP"/>
    </source>
</evidence>